<dbReference type="Proteomes" id="UP000829398">
    <property type="component" value="Chromosome 7"/>
</dbReference>
<organism evidence="1 2">
    <name type="scientific">Citrus sinensis</name>
    <name type="common">Sweet orange</name>
    <name type="synonym">Citrus aurantium var. sinensis</name>
    <dbReference type="NCBI Taxonomy" id="2711"/>
    <lineage>
        <taxon>Eukaryota</taxon>
        <taxon>Viridiplantae</taxon>
        <taxon>Streptophyta</taxon>
        <taxon>Embryophyta</taxon>
        <taxon>Tracheophyta</taxon>
        <taxon>Spermatophyta</taxon>
        <taxon>Magnoliopsida</taxon>
        <taxon>eudicotyledons</taxon>
        <taxon>Gunneridae</taxon>
        <taxon>Pentapetalae</taxon>
        <taxon>rosids</taxon>
        <taxon>malvids</taxon>
        <taxon>Sapindales</taxon>
        <taxon>Rutaceae</taxon>
        <taxon>Aurantioideae</taxon>
        <taxon>Citrus</taxon>
    </lineage>
</organism>
<accession>A0ACB8JH00</accession>
<name>A0ACB8JH00_CITSI</name>
<proteinExistence type="predicted"/>
<gene>
    <name evidence="1" type="ORF">KPL71_021560</name>
</gene>
<evidence type="ECO:0000313" key="2">
    <source>
        <dbReference type="Proteomes" id="UP000829398"/>
    </source>
</evidence>
<dbReference type="EMBL" id="CM039176">
    <property type="protein sequence ID" value="KAH9716730.1"/>
    <property type="molecule type" value="Genomic_DNA"/>
</dbReference>
<reference evidence="2" key="1">
    <citation type="journal article" date="2023" name="Hortic. Res.">
        <title>A chromosome-level phased genome enabling allele-level studies in sweet orange: a case study on citrus Huanglongbing tolerance.</title>
        <authorList>
            <person name="Wu B."/>
            <person name="Yu Q."/>
            <person name="Deng Z."/>
            <person name="Duan Y."/>
            <person name="Luo F."/>
            <person name="Gmitter F. Jr."/>
        </authorList>
    </citation>
    <scope>NUCLEOTIDE SEQUENCE [LARGE SCALE GENOMIC DNA]</scope>
    <source>
        <strain evidence="2">cv. Valencia</strain>
    </source>
</reference>
<comment type="caution">
    <text evidence="1">The sequence shown here is derived from an EMBL/GenBank/DDBJ whole genome shotgun (WGS) entry which is preliminary data.</text>
</comment>
<evidence type="ECO:0000313" key="1">
    <source>
        <dbReference type="EMBL" id="KAH9716730.1"/>
    </source>
</evidence>
<sequence>MENMLQPEDDATAEEKHETENQPADGATAEEKNETENKTSISGNDSDIDKNHTVNSSGKNRLFGRQKPVHHVLGGGKCADVLLWRNRQISAGILTSGTVIWFLFECVGYHLVTFICHSIILTLSTLFLWSNLAAFTDMSPPQFPEIKLPEDLFVRVALYLSWFDFLTILYLVFVVSLTLPMLYEKHEDLADTCAEKALVELKKQYAVLDQTVLQKLPIPAVQKQHRS</sequence>
<protein>
    <submittedName>
        <fullName evidence="1">Reticulon-like protein</fullName>
    </submittedName>
</protein>
<keyword evidence="2" id="KW-1185">Reference proteome</keyword>